<dbReference type="InterPro" id="IPR031359">
    <property type="entry name" value="NACHT_N"/>
</dbReference>
<dbReference type="Gene3D" id="1.25.40.20">
    <property type="entry name" value="Ankyrin repeat-containing domain"/>
    <property type="match status" value="3"/>
</dbReference>
<evidence type="ECO:0000313" key="5">
    <source>
        <dbReference type="EMBL" id="KAK4044182.1"/>
    </source>
</evidence>
<dbReference type="PROSITE" id="PS50088">
    <property type="entry name" value="ANK_REPEAT"/>
    <property type="match status" value="4"/>
</dbReference>
<accession>A0AAN6SVJ8</accession>
<dbReference type="PANTHER" id="PTHR10039:SF16">
    <property type="entry name" value="GPI INOSITOL-DEACYLASE"/>
    <property type="match status" value="1"/>
</dbReference>
<dbReference type="Pfam" id="PF12796">
    <property type="entry name" value="Ank_2"/>
    <property type="match status" value="3"/>
</dbReference>
<protein>
    <submittedName>
        <fullName evidence="5">Ankyrin repeat-containing domain protein</fullName>
    </submittedName>
</protein>
<organism evidence="5 6">
    <name type="scientific">Parachaetomium inaequale</name>
    <dbReference type="NCBI Taxonomy" id="2588326"/>
    <lineage>
        <taxon>Eukaryota</taxon>
        <taxon>Fungi</taxon>
        <taxon>Dikarya</taxon>
        <taxon>Ascomycota</taxon>
        <taxon>Pezizomycotina</taxon>
        <taxon>Sordariomycetes</taxon>
        <taxon>Sordariomycetidae</taxon>
        <taxon>Sordariales</taxon>
        <taxon>Chaetomiaceae</taxon>
        <taxon>Parachaetomium</taxon>
    </lineage>
</organism>
<evidence type="ECO:0000256" key="2">
    <source>
        <dbReference type="PROSITE-ProRule" id="PRU00023"/>
    </source>
</evidence>
<feature type="region of interest" description="Disordered" evidence="3">
    <location>
        <begin position="1"/>
        <end position="54"/>
    </location>
</feature>
<gene>
    <name evidence="5" type="ORF">C8A01DRAFT_31787</name>
</gene>
<reference evidence="6" key="1">
    <citation type="journal article" date="2023" name="Mol. Phylogenet. Evol.">
        <title>Genome-scale phylogeny and comparative genomics of the fungal order Sordariales.</title>
        <authorList>
            <person name="Hensen N."/>
            <person name="Bonometti L."/>
            <person name="Westerberg I."/>
            <person name="Brannstrom I.O."/>
            <person name="Guillou S."/>
            <person name="Cros-Aarteil S."/>
            <person name="Calhoun S."/>
            <person name="Haridas S."/>
            <person name="Kuo A."/>
            <person name="Mondo S."/>
            <person name="Pangilinan J."/>
            <person name="Riley R."/>
            <person name="LaButti K."/>
            <person name="Andreopoulos B."/>
            <person name="Lipzen A."/>
            <person name="Chen C."/>
            <person name="Yan M."/>
            <person name="Daum C."/>
            <person name="Ng V."/>
            <person name="Clum A."/>
            <person name="Steindorff A."/>
            <person name="Ohm R.A."/>
            <person name="Martin F."/>
            <person name="Silar P."/>
            <person name="Natvig D.O."/>
            <person name="Lalanne C."/>
            <person name="Gautier V."/>
            <person name="Ament-Velasquez S.L."/>
            <person name="Kruys A."/>
            <person name="Hutchinson M.I."/>
            <person name="Powell A.J."/>
            <person name="Barry K."/>
            <person name="Miller A.N."/>
            <person name="Grigoriev I.V."/>
            <person name="Debuchy R."/>
            <person name="Gladieux P."/>
            <person name="Hiltunen Thoren M."/>
            <person name="Johannesson H."/>
        </authorList>
    </citation>
    <scope>NUCLEOTIDE SEQUENCE [LARGE SCALE GENOMIC DNA]</scope>
    <source>
        <strain evidence="6">CBS 284.82</strain>
    </source>
</reference>
<dbReference type="SMART" id="SM00248">
    <property type="entry name" value="ANK"/>
    <property type="match status" value="12"/>
</dbReference>
<evidence type="ECO:0000313" key="6">
    <source>
        <dbReference type="Proteomes" id="UP001303115"/>
    </source>
</evidence>
<evidence type="ECO:0000256" key="1">
    <source>
        <dbReference type="ARBA" id="ARBA00022737"/>
    </source>
</evidence>
<keyword evidence="1" id="KW-0677">Repeat</keyword>
<feature type="repeat" description="ANK" evidence="2">
    <location>
        <begin position="896"/>
        <end position="925"/>
    </location>
</feature>
<comment type="caution">
    <text evidence="5">The sequence shown here is derived from an EMBL/GenBank/DDBJ whole genome shotgun (WGS) entry which is preliminary data.</text>
</comment>
<feature type="repeat" description="ANK" evidence="2">
    <location>
        <begin position="1193"/>
        <end position="1225"/>
    </location>
</feature>
<dbReference type="EMBL" id="MU854321">
    <property type="protein sequence ID" value="KAK4044182.1"/>
    <property type="molecule type" value="Genomic_DNA"/>
</dbReference>
<dbReference type="SUPFAM" id="SSF48403">
    <property type="entry name" value="Ankyrin repeat"/>
    <property type="match status" value="2"/>
</dbReference>
<sequence>MGLERLKQKLHLGRSKPNAISPAQAANDVAPANETKKQSPPDSAKSTTAAATELPHELNKAGDVPIRELWNLAYEKLREEDEELVQRYETELHVAGGRAALETKDSRREQMDAVLREKVEEVTRDAWKLKFGSSEVPVRDLAEPVLSVLDSANDYITGAVSGNPYASIAWSGVSLLLPLLLNPSQQAASLASGLQYIASLLVQSRMWEDLYVRRYEDKTGNQESSPVSHAEYKSALEELYRRILAYQVKSYCHYARNSAFRLGLDMVKWDDWGVDDIREQERVFTAVSTVWRDMKYDEECEATEKRHQESISRWEAITLDVQGLRKAVEDAQQNHERQELLSWLSGVDPSTSYNTAREKHESGTGEWLLDSEEFQAWQQSPASLLWLHGKAGSGKSVLSSSVIKYLRDGYAHDPETALAYFYFSFADSQKQNTVEMLASLVKQLCSCRPDTPQPLKDLAQYKDRGEHPGIETLEAVLIATMRGFSAVDIVIDGLDECPALTQERGKLLNSLRRILAAAPDTVHILCTSRREPDIDVAFRPLLSPPARDSIDLEAYRAVLDHDIGLYIDATLASDEYSSWTETFKAEVRDRLIEKADGMFQYIACQFDELRRFSSVAKVRKALYNLPAGLDATYDRMLLSLDPEFQQPVVSMLKWLCFSRVLKLDELAEIFVLHPEETTILDESERLFNSRDVLKYLGGFVVESDDYVLLAHFSIKEYLTSQRISQGPAAAFAFEEEDARFHIAHTCLIYHLDVTRTDNLNMWGSLEDPDPLSDCAVGEWVKHLERLPYESWPVHVVDAARRALAPGSSSLAYIARRHLSYEDVAYAEKWLKPPRRLTLRLGYCRLTEMLISTDEYLIQEDLDRALQEAAHAGDRSMVELLLGQGADVNGEAEPWGSALHAAATEGHAELVGLLLDKGAAINFHPRGGVGSAPQAAAAKGQLDIVKLLVARGAEICTEGVCGVALGTRSAPCHEMLAFLLDKSANTTCKHTTVLHKLVGNPVLGYFPKSFELLLARGFDVNAWGGEEYGYPLHWPRQLDDVDLLLSKGADIHALGGRFGGVMHAACRSNVRGAENDCRILEYLREKGADVNARGGEYGTALQAACYNSTFKDTEPDYTDNIEGTVSLYTDTLIAGRSRVQMVLDYGADVNASGGIYDNALQAAALGEDDDVYSGMPIIYRLLERGANVNKKGGKYGTALQAAAAVGNARSVQTLLDHGAEVNAEGGEYGTALQAACALARDFRWSRAANGSSYDVARLLLDRGADVHIQGGRFGSAWHAAAGGPTRSDTSSAWKELMQLLLDRGVDVNDARGRRPHEPTALHAVVQTRRDVSEKLDFLLEHGADPNLSAGTYGTLLQAACAARDDDGHTIDSEDAVRALLDRRRCPDMDVNARGGLFGCALQAAAYSGHTATIRLLLDAGADVNLRGGKYGSALNASVVKGYWDDVEVLLEAGAEPDCWSLPKPGKEWLERVREEDGRGAVERYEKFWERQLEKRGG</sequence>
<dbReference type="Pfam" id="PF17100">
    <property type="entry name" value="NACHT_N"/>
    <property type="match status" value="1"/>
</dbReference>
<dbReference type="PROSITE" id="PS50297">
    <property type="entry name" value="ANK_REP_REGION"/>
    <property type="match status" value="4"/>
</dbReference>
<dbReference type="Pfam" id="PF24883">
    <property type="entry name" value="NPHP3_N"/>
    <property type="match status" value="1"/>
</dbReference>
<name>A0AAN6SVJ8_9PEZI</name>
<feature type="repeat" description="ANK" evidence="2">
    <location>
        <begin position="1399"/>
        <end position="1427"/>
    </location>
</feature>
<dbReference type="Proteomes" id="UP001303115">
    <property type="component" value="Unassembled WGS sequence"/>
</dbReference>
<dbReference type="InterPro" id="IPR007111">
    <property type="entry name" value="NACHT_NTPase"/>
</dbReference>
<proteinExistence type="predicted"/>
<dbReference type="InterPro" id="IPR036770">
    <property type="entry name" value="Ankyrin_rpt-contain_sf"/>
</dbReference>
<dbReference type="InterPro" id="IPR056884">
    <property type="entry name" value="NPHP3-like_N"/>
</dbReference>
<dbReference type="InterPro" id="IPR002110">
    <property type="entry name" value="Ankyrin_rpt"/>
</dbReference>
<evidence type="ECO:0000256" key="3">
    <source>
        <dbReference type="SAM" id="MobiDB-lite"/>
    </source>
</evidence>
<feature type="domain" description="NACHT" evidence="4">
    <location>
        <begin position="383"/>
        <end position="529"/>
    </location>
</feature>
<dbReference type="SUPFAM" id="SSF52540">
    <property type="entry name" value="P-loop containing nucleoside triphosphate hydrolases"/>
    <property type="match status" value="1"/>
</dbReference>
<dbReference type="PANTHER" id="PTHR10039">
    <property type="entry name" value="AMELOGENIN"/>
    <property type="match status" value="1"/>
</dbReference>
<dbReference type="PROSITE" id="PS50837">
    <property type="entry name" value="NACHT"/>
    <property type="match status" value="1"/>
</dbReference>
<feature type="compositionally biased region" description="Polar residues" evidence="3">
    <location>
        <begin position="40"/>
        <end position="50"/>
    </location>
</feature>
<evidence type="ECO:0000259" key="4">
    <source>
        <dbReference type="PROSITE" id="PS50837"/>
    </source>
</evidence>
<keyword evidence="6" id="KW-1185">Reference proteome</keyword>
<feature type="repeat" description="ANK" evidence="2">
    <location>
        <begin position="860"/>
        <end position="892"/>
    </location>
</feature>
<dbReference type="InterPro" id="IPR027417">
    <property type="entry name" value="P-loop_NTPase"/>
</dbReference>
<keyword evidence="2" id="KW-0040">ANK repeat</keyword>
<dbReference type="Gene3D" id="3.40.50.300">
    <property type="entry name" value="P-loop containing nucleotide triphosphate hydrolases"/>
    <property type="match status" value="1"/>
</dbReference>